<dbReference type="Pfam" id="PF00756">
    <property type="entry name" value="Esterase"/>
    <property type="match status" value="1"/>
</dbReference>
<keyword evidence="1" id="KW-0378">Hydrolase</keyword>
<dbReference type="EMBL" id="WMZU01000028">
    <property type="protein sequence ID" value="MTS28467.1"/>
    <property type="molecule type" value="Genomic_DNA"/>
</dbReference>
<dbReference type="AlphaFoldDB" id="A0A6L6LUS8"/>
<accession>A0A6L6LUS8</accession>
<dbReference type="InterPro" id="IPR029058">
    <property type="entry name" value="AB_hydrolase_fold"/>
</dbReference>
<dbReference type="GO" id="GO:0016787">
    <property type="term" value="F:hydrolase activity"/>
    <property type="evidence" value="ECO:0007669"/>
    <property type="project" value="UniProtKB-KW"/>
</dbReference>
<dbReference type="GO" id="GO:0016747">
    <property type="term" value="F:acyltransferase activity, transferring groups other than amino-acyl groups"/>
    <property type="evidence" value="ECO:0007669"/>
    <property type="project" value="TreeGrafter"/>
</dbReference>
<evidence type="ECO:0000313" key="1">
    <source>
        <dbReference type="EMBL" id="MTS28467.1"/>
    </source>
</evidence>
<dbReference type="PANTHER" id="PTHR48098">
    <property type="entry name" value="ENTEROCHELIN ESTERASE-RELATED"/>
    <property type="match status" value="1"/>
</dbReference>
<sequence>MAVATICFQSQLLHRPVSLYTLLPDTSPIKSVLYLLHGYSDGQASFIYNSALVQYCAGTPLAVVMPEAQCSFYIDTAYGQPYWEHVSEEIPKILQQWLQLDIPRAHSFVGGISMGGYGAAKLALQKPSHFAQAYLFSPVTDIVKISQQGFGHEKGNGAPPFNKLHFDALLGNRHIRDTSDDLFFLLEHGHVAQFPKFKIYTGTEDFMYNDILHFAQTLTKEGVDCSLQTSPGNHGWRTWEPFLADMVAHIAACAQ</sequence>
<dbReference type="PANTHER" id="PTHR48098:SF1">
    <property type="entry name" value="DIACYLGLYCEROL ACYLTRANSFERASE_MYCOLYLTRANSFERASE AG85A"/>
    <property type="match status" value="1"/>
</dbReference>
<name>A0A6L6LUS8_9FIRM</name>
<reference evidence="1 2" key="1">
    <citation type="journal article" date="2019" name="Nat. Med.">
        <title>A library of human gut bacterial isolates paired with longitudinal multiomics data enables mechanistic microbiome research.</title>
        <authorList>
            <person name="Poyet M."/>
            <person name="Groussin M."/>
            <person name="Gibbons S.M."/>
            <person name="Avila-Pacheco J."/>
            <person name="Jiang X."/>
            <person name="Kearney S.M."/>
            <person name="Perrotta A.R."/>
            <person name="Berdy B."/>
            <person name="Zhao S."/>
            <person name="Lieberman T.D."/>
            <person name="Swanson P.K."/>
            <person name="Smith M."/>
            <person name="Roesemann S."/>
            <person name="Alexander J.E."/>
            <person name="Rich S.A."/>
            <person name="Livny J."/>
            <person name="Vlamakis H."/>
            <person name="Clish C."/>
            <person name="Bullock K."/>
            <person name="Deik A."/>
            <person name="Scott J."/>
            <person name="Pierce K.A."/>
            <person name="Xavier R.J."/>
            <person name="Alm E.J."/>
        </authorList>
    </citation>
    <scope>NUCLEOTIDE SEQUENCE [LARGE SCALE GENOMIC DNA]</scope>
    <source>
        <strain evidence="1 2">BIOML-A4</strain>
    </source>
</reference>
<dbReference type="InterPro" id="IPR000801">
    <property type="entry name" value="Esterase-like"/>
</dbReference>
<dbReference type="SUPFAM" id="SSF53474">
    <property type="entry name" value="alpha/beta-Hydrolases"/>
    <property type="match status" value="1"/>
</dbReference>
<dbReference type="Gene3D" id="3.40.50.1820">
    <property type="entry name" value="alpha/beta hydrolase"/>
    <property type="match status" value="1"/>
</dbReference>
<proteinExistence type="predicted"/>
<gene>
    <name evidence="1" type="ORF">GMD59_14400</name>
</gene>
<dbReference type="InterPro" id="IPR050583">
    <property type="entry name" value="Mycobacterial_A85_antigen"/>
</dbReference>
<evidence type="ECO:0000313" key="2">
    <source>
        <dbReference type="Proteomes" id="UP000472755"/>
    </source>
</evidence>
<dbReference type="Proteomes" id="UP000472755">
    <property type="component" value="Unassembled WGS sequence"/>
</dbReference>
<organism evidence="1 2">
    <name type="scientific">Ruthenibacterium lactatiformans</name>
    <dbReference type="NCBI Taxonomy" id="1550024"/>
    <lineage>
        <taxon>Bacteria</taxon>
        <taxon>Bacillati</taxon>
        <taxon>Bacillota</taxon>
        <taxon>Clostridia</taxon>
        <taxon>Eubacteriales</taxon>
        <taxon>Oscillospiraceae</taxon>
        <taxon>Ruthenibacterium</taxon>
    </lineage>
</organism>
<comment type="caution">
    <text evidence="1">The sequence shown here is derived from an EMBL/GenBank/DDBJ whole genome shotgun (WGS) entry which is preliminary data.</text>
</comment>
<dbReference type="RefSeq" id="WP_155202200.1">
    <property type="nucleotide sequence ID" value="NZ_WMZN01000069.1"/>
</dbReference>
<protein>
    <submittedName>
        <fullName evidence="1">Alpha/beta hydrolase fold domain-containing protein</fullName>
    </submittedName>
</protein>